<comment type="caution">
    <text evidence="2">The sequence shown here is derived from an EMBL/GenBank/DDBJ whole genome shotgun (WGS) entry which is preliminary data.</text>
</comment>
<keyword evidence="1" id="KW-1133">Transmembrane helix</keyword>
<feature type="transmembrane region" description="Helical" evidence="1">
    <location>
        <begin position="219"/>
        <end position="239"/>
    </location>
</feature>
<dbReference type="EMBL" id="LKAJ02000001">
    <property type="protein sequence ID" value="MCS5710401.1"/>
    <property type="molecule type" value="Genomic_DNA"/>
</dbReference>
<dbReference type="Proteomes" id="UP000051497">
    <property type="component" value="Unassembled WGS sequence"/>
</dbReference>
<keyword evidence="1" id="KW-0472">Membrane</keyword>
<feature type="transmembrane region" description="Helical" evidence="1">
    <location>
        <begin position="105"/>
        <end position="125"/>
    </location>
</feature>
<feature type="transmembrane region" description="Helical" evidence="1">
    <location>
        <begin position="184"/>
        <end position="207"/>
    </location>
</feature>
<dbReference type="EMBL" id="LKAJ01000003">
    <property type="protein sequence ID" value="KRG21907.1"/>
    <property type="molecule type" value="Genomic_DNA"/>
</dbReference>
<dbReference type="Pfam" id="PF19656">
    <property type="entry name" value="DUF6159"/>
    <property type="match status" value="1"/>
</dbReference>
<feature type="transmembrane region" description="Helical" evidence="1">
    <location>
        <begin position="26"/>
        <end position="50"/>
    </location>
</feature>
<evidence type="ECO:0000313" key="4">
    <source>
        <dbReference type="Proteomes" id="UP000051497"/>
    </source>
</evidence>
<protein>
    <submittedName>
        <fullName evidence="2">Uncharacterized protein</fullName>
    </submittedName>
</protein>
<reference evidence="2" key="1">
    <citation type="submission" date="2015-09" db="EMBL/GenBank/DDBJ databases">
        <title>Draft Genome Sequences of Two Novel Amoeba-resistant Intranuclear Bacteria, Candidatus Berkiella cookevillensis and Candidatus Berkiella aquae.</title>
        <authorList>
            <person name="Mehari Y.T."/>
            <person name="Arivett B.A."/>
            <person name="Farone A.L."/>
            <person name="Gunderson J.H."/>
            <person name="Farone M.B."/>
        </authorList>
    </citation>
    <scope>NUCLEOTIDE SEQUENCE [LARGE SCALE GENOMIC DNA]</scope>
    <source>
        <strain evidence="2">HT99</strain>
    </source>
</reference>
<organism evidence="2">
    <name type="scientific">Candidatus Berkiella aquae</name>
    <dbReference type="NCBI Taxonomy" id="295108"/>
    <lineage>
        <taxon>Bacteria</taxon>
        <taxon>Pseudomonadati</taxon>
        <taxon>Pseudomonadota</taxon>
        <taxon>Gammaproteobacteria</taxon>
        <taxon>Candidatus Berkiellales</taxon>
        <taxon>Candidatus Berkiellaceae</taxon>
        <taxon>Candidatus Berkiella</taxon>
    </lineage>
</organism>
<keyword evidence="1" id="KW-0812">Transmembrane</keyword>
<dbReference type="RefSeq" id="WP_075065726.1">
    <property type="nucleotide sequence ID" value="NZ_LKAJ02000001.1"/>
</dbReference>
<reference evidence="3" key="2">
    <citation type="journal article" date="2016" name="Genome Announc.">
        <title>Draft Genome Sequences of Two Novel Amoeba-Resistant Intranuclear Bacteria, 'Candidatus Berkiella cookevillensis' and 'Candidatus Berkiella aquae'.</title>
        <authorList>
            <person name="Mehari Y.T."/>
            <person name="Arivett B.A."/>
            <person name="Farone A.L."/>
            <person name="Gunderson J.H."/>
            <person name="Farone M.B."/>
        </authorList>
    </citation>
    <scope>NUCLEOTIDE SEQUENCE</scope>
    <source>
        <strain evidence="3">HT99</strain>
    </source>
</reference>
<keyword evidence="4" id="KW-1185">Reference proteome</keyword>
<dbReference type="STRING" id="295108.HT99x_01101"/>
<dbReference type="OrthoDB" id="5637493at2"/>
<dbReference type="InterPro" id="IPR046157">
    <property type="entry name" value="DUF6159"/>
</dbReference>
<proteinExistence type="predicted"/>
<evidence type="ECO:0000313" key="2">
    <source>
        <dbReference type="EMBL" id="KRG21907.1"/>
    </source>
</evidence>
<feature type="transmembrane region" description="Helical" evidence="1">
    <location>
        <begin position="56"/>
        <end position="84"/>
    </location>
</feature>
<name>A0A0Q9Z0B8_9GAMM</name>
<evidence type="ECO:0000313" key="3">
    <source>
        <dbReference type="EMBL" id="MCS5710401.1"/>
    </source>
</evidence>
<accession>A0A0Q9Z0B8</accession>
<gene>
    <name evidence="3" type="ORF">HT99x_003085</name>
    <name evidence="2" type="ORF">HT99x_01101</name>
</gene>
<dbReference type="AlphaFoldDB" id="A0A0Q9Z0B8"/>
<evidence type="ECO:0000256" key="1">
    <source>
        <dbReference type="SAM" id="Phobius"/>
    </source>
</evidence>
<reference evidence="3" key="3">
    <citation type="submission" date="2021-06" db="EMBL/GenBank/DDBJ databases">
        <title>Genomic Description and Analysis of Intracellular Bacteria, Candidatus Berkiella cookevillensis and Candidatus Berkiella aquae.</title>
        <authorList>
            <person name="Kidane D.T."/>
            <person name="Mehari Y.T."/>
            <person name="Rice F.C."/>
            <person name="Arivett B.A."/>
            <person name="Farone A.L."/>
            <person name="Berk S.G."/>
            <person name="Farone M.B."/>
        </authorList>
    </citation>
    <scope>NUCLEOTIDE SEQUENCE</scope>
    <source>
        <strain evidence="3">HT99</strain>
    </source>
</reference>
<sequence length="272" mass="30228">MAFLQNLKAGWNLGLYSCRFAFEHKALLLLPFLSVLSMIGAVVLLFLAAENVKTDIVWLMIIGGYFICIFISIFFNVVLVKMVNDYLEQRKASLLEAFNVATNRIPAILVWTLVTGSVGILIRLIEALEEKLHIPSILSAILDVGWGAVTYFIIPIICFQGIASPKGLYEQSKYLINKVWGDGVVKIIGASLFVFLFLLPLGLIAASVSHLPPFPYQNIVYWVLGILAALMIAFTNVMAGTLQTMFYKYAQSNTLPADFDKSLIEHVAMVKQ</sequence>
<feature type="transmembrane region" description="Helical" evidence="1">
    <location>
        <begin position="137"/>
        <end position="163"/>
    </location>
</feature>